<dbReference type="InterPro" id="IPR020846">
    <property type="entry name" value="MFS_dom"/>
</dbReference>
<dbReference type="PROSITE" id="PS50850">
    <property type="entry name" value="MFS"/>
    <property type="match status" value="1"/>
</dbReference>
<evidence type="ECO:0000313" key="11">
    <source>
        <dbReference type="Proteomes" id="UP000016666"/>
    </source>
</evidence>
<dbReference type="PROSITE" id="PS00217">
    <property type="entry name" value="SUGAR_TRANSPORT_2"/>
    <property type="match status" value="1"/>
</dbReference>
<dbReference type="Gene3D" id="1.20.1250.20">
    <property type="entry name" value="MFS general substrate transporter like domains"/>
    <property type="match status" value="1"/>
</dbReference>
<keyword evidence="6 8" id="KW-0472">Membrane</keyword>
<gene>
    <name evidence="10" type="primary">SLC2A13</name>
</gene>
<feature type="transmembrane region" description="Helical" evidence="8">
    <location>
        <begin position="209"/>
        <end position="235"/>
    </location>
</feature>
<keyword evidence="4 8" id="KW-0812">Transmembrane</keyword>
<evidence type="ECO:0000256" key="5">
    <source>
        <dbReference type="ARBA" id="ARBA00022989"/>
    </source>
</evidence>
<dbReference type="InterPro" id="IPR003663">
    <property type="entry name" value="Sugar/inositol_transpt"/>
</dbReference>
<evidence type="ECO:0000256" key="1">
    <source>
        <dbReference type="ARBA" id="ARBA00004141"/>
    </source>
</evidence>
<keyword evidence="7" id="KW-0175">Coiled coil</keyword>
<feature type="transmembrane region" description="Helical" evidence="8">
    <location>
        <begin position="80"/>
        <end position="98"/>
    </location>
</feature>
<evidence type="ECO:0000256" key="7">
    <source>
        <dbReference type="SAM" id="Coils"/>
    </source>
</evidence>
<reference evidence="10" key="2">
    <citation type="submission" date="2025-08" db="UniProtKB">
        <authorList>
            <consortium name="Ensembl"/>
        </authorList>
    </citation>
    <scope>IDENTIFICATION</scope>
</reference>
<keyword evidence="3" id="KW-0813">Transport</keyword>
<dbReference type="Proteomes" id="UP000016666">
    <property type="component" value="Chromosome 1"/>
</dbReference>
<feature type="transmembrane region" description="Helical" evidence="8">
    <location>
        <begin position="399"/>
        <end position="417"/>
    </location>
</feature>
<dbReference type="GO" id="GO:0005366">
    <property type="term" value="F:myo-inositol:proton symporter activity"/>
    <property type="evidence" value="ECO:0007669"/>
    <property type="project" value="TreeGrafter"/>
</dbReference>
<reference evidence="10 11" key="1">
    <citation type="submission" date="2017-10" db="EMBL/GenBank/DDBJ databases">
        <title>A new Pekin duck reference genome.</title>
        <authorList>
            <person name="Hou Z.-C."/>
            <person name="Zhou Z.-K."/>
            <person name="Zhu F."/>
            <person name="Hou S.-S."/>
        </authorList>
    </citation>
    <scope>NUCLEOTIDE SEQUENCE [LARGE SCALE GENOMIC DNA]</scope>
</reference>
<keyword evidence="5 8" id="KW-1133">Transmembrane helix</keyword>
<evidence type="ECO:0000256" key="2">
    <source>
        <dbReference type="ARBA" id="ARBA00010992"/>
    </source>
</evidence>
<dbReference type="GeneTree" id="ENSGT00940000155870"/>
<evidence type="ECO:0000256" key="8">
    <source>
        <dbReference type="SAM" id="Phobius"/>
    </source>
</evidence>
<dbReference type="OMA" id="RNGWRYM"/>
<dbReference type="PANTHER" id="PTHR48020:SF12">
    <property type="entry name" value="PROTON MYO-INOSITOL COTRANSPORTER"/>
    <property type="match status" value="1"/>
</dbReference>
<dbReference type="InterPro" id="IPR050814">
    <property type="entry name" value="Myo-inositol_Transporter"/>
</dbReference>
<dbReference type="PRINTS" id="PR00171">
    <property type="entry name" value="SUGRTRNSPORT"/>
</dbReference>
<comment type="similarity">
    <text evidence="2">Belongs to the major facilitator superfamily. Sugar transporter (TC 2.A.1.1) family.</text>
</comment>
<dbReference type="InterPro" id="IPR005828">
    <property type="entry name" value="MFS_sugar_transport-like"/>
</dbReference>
<keyword evidence="11" id="KW-1185">Reference proteome</keyword>
<feature type="transmembrane region" description="Helical" evidence="8">
    <location>
        <begin position="118"/>
        <end position="139"/>
    </location>
</feature>
<evidence type="ECO:0000256" key="4">
    <source>
        <dbReference type="ARBA" id="ARBA00022692"/>
    </source>
</evidence>
<feature type="domain" description="Major facilitator superfamily (MFS) profile" evidence="9">
    <location>
        <begin position="85"/>
        <end position="428"/>
    </location>
</feature>
<feature type="transmembrane region" description="Helical" evidence="8">
    <location>
        <begin position="241"/>
        <end position="260"/>
    </location>
</feature>
<comment type="subcellular location">
    <subcellularLocation>
        <location evidence="1">Membrane</location>
        <topology evidence="1">Multi-pass membrane protein</topology>
    </subcellularLocation>
</comment>
<proteinExistence type="inferred from homology"/>
<sequence>MSRKASDNVEYTLRSLSNLMGEKRRRQQAEGAAGSAAAAAAAGERSLIAAESCSSLNSAASGAELERAARRQFQQDETPGFVYVVSVFSALGGFLFGYDTGVVSGALLLLKRELNLDALWQELLVSSTVGAAALSALAGGVLNGLCGRRPCILLASGLFTAGAGVLAAARDKETLLGGRVVVGLGIGVASMTVPVYIAEVAPPHLRGRLVTINTLFITGGQFFASVVDGLFSYLAKDGWRYMLGLSAVPAVIQFFGFLFLPESPRWLIQKGQTQRARRILSQMRGNQAIDEEYDSIKNNIEEEEKEVGAARDNNGRGLRHHFISRLDCCELYMPKTPLKHIPRGMIHCGISKYHLFINEWPQINHPAPIRHSWCPSSCLVVWSPGLLKIGRTDYRSLRIAELWGDFFFSLFYFIFFIKEYGQLISYVR</sequence>
<dbReference type="GO" id="GO:0016324">
    <property type="term" value="C:apical plasma membrane"/>
    <property type="evidence" value="ECO:0007669"/>
    <property type="project" value="TreeGrafter"/>
</dbReference>
<dbReference type="InterPro" id="IPR036259">
    <property type="entry name" value="MFS_trans_sf"/>
</dbReference>
<feature type="transmembrane region" description="Helical" evidence="8">
    <location>
        <begin position="175"/>
        <end position="197"/>
    </location>
</feature>
<dbReference type="InterPro" id="IPR005829">
    <property type="entry name" value="Sugar_transporter_CS"/>
</dbReference>
<evidence type="ECO:0000256" key="3">
    <source>
        <dbReference type="ARBA" id="ARBA00022448"/>
    </source>
</evidence>
<accession>A0A493TU89</accession>
<evidence type="ECO:0000256" key="6">
    <source>
        <dbReference type="ARBA" id="ARBA00023136"/>
    </source>
</evidence>
<dbReference type="Ensembl" id="ENSAPLT00000018184.1">
    <property type="protein sequence ID" value="ENSAPLP00000029431.1"/>
    <property type="gene ID" value="ENSAPLG00000030661.1"/>
</dbReference>
<dbReference type="AlphaFoldDB" id="A0A493TU89"/>
<dbReference type="SUPFAM" id="SSF103473">
    <property type="entry name" value="MFS general substrate transporter"/>
    <property type="match status" value="1"/>
</dbReference>
<dbReference type="Pfam" id="PF00083">
    <property type="entry name" value="Sugar_tr"/>
    <property type="match status" value="1"/>
</dbReference>
<feature type="coiled-coil region" evidence="7">
    <location>
        <begin position="286"/>
        <end position="313"/>
    </location>
</feature>
<evidence type="ECO:0000259" key="9">
    <source>
        <dbReference type="PROSITE" id="PS50850"/>
    </source>
</evidence>
<protein>
    <submittedName>
        <fullName evidence="10">Solute carrier family 2 member 13</fullName>
    </submittedName>
</protein>
<feature type="transmembrane region" description="Helical" evidence="8">
    <location>
        <begin position="151"/>
        <end position="169"/>
    </location>
</feature>
<organism evidence="10 11">
    <name type="scientific">Anas platyrhynchos platyrhynchos</name>
    <name type="common">Northern mallard</name>
    <dbReference type="NCBI Taxonomy" id="8840"/>
    <lineage>
        <taxon>Eukaryota</taxon>
        <taxon>Metazoa</taxon>
        <taxon>Chordata</taxon>
        <taxon>Craniata</taxon>
        <taxon>Vertebrata</taxon>
        <taxon>Euteleostomi</taxon>
        <taxon>Archelosauria</taxon>
        <taxon>Archosauria</taxon>
        <taxon>Dinosauria</taxon>
        <taxon>Saurischia</taxon>
        <taxon>Theropoda</taxon>
        <taxon>Coelurosauria</taxon>
        <taxon>Aves</taxon>
        <taxon>Neognathae</taxon>
        <taxon>Galloanserae</taxon>
        <taxon>Anseriformes</taxon>
        <taxon>Anatidae</taxon>
        <taxon>Anatinae</taxon>
        <taxon>Anas</taxon>
    </lineage>
</organism>
<name>A0A493TU89_ANAPP</name>
<evidence type="ECO:0000313" key="10">
    <source>
        <dbReference type="Ensembl" id="ENSAPLP00000029431.1"/>
    </source>
</evidence>
<dbReference type="PANTHER" id="PTHR48020">
    <property type="entry name" value="PROTON MYO-INOSITOL COTRANSPORTER"/>
    <property type="match status" value="1"/>
</dbReference>
<reference evidence="10" key="3">
    <citation type="submission" date="2025-09" db="UniProtKB">
        <authorList>
            <consortium name="Ensembl"/>
        </authorList>
    </citation>
    <scope>IDENTIFICATION</scope>
</reference>